<sequence length="276" mass="30406">MPRPATKYDGVLISPPIFITATNTSGHRKLYPVFKDKTDPDVHLVQCDECGRFISLPGSKSLVRMERHTRSKECSNLKTKNERWKLQDQVRAEAEAALLSSGLVHRLVEPPARPRVQPRPIVEAQSLVSSAGPVSFSIPLHVSGSRSANSPFERVMNLSTPVQISAGSLGPQLNMPEETRRSSLSASATATTMANTRPDEERRPHSGYPPHPIPRSFETRRRVSAAASTPDFSSDSEDDSVGPPRRRSATAEESEPDLSDGEVEDIRRRATRYTSS</sequence>
<dbReference type="Proteomes" id="UP000298030">
    <property type="component" value="Unassembled WGS sequence"/>
</dbReference>
<feature type="compositionally biased region" description="Low complexity" evidence="1">
    <location>
        <begin position="182"/>
        <end position="196"/>
    </location>
</feature>
<comment type="caution">
    <text evidence="2">The sequence shown here is derived from an EMBL/GenBank/DDBJ whole genome shotgun (WGS) entry which is preliminary data.</text>
</comment>
<gene>
    <name evidence="2" type="ORF">FA13DRAFT_1730778</name>
</gene>
<organism evidence="2 3">
    <name type="scientific">Coprinellus micaceus</name>
    <name type="common">Glistening ink-cap mushroom</name>
    <name type="synonym">Coprinus micaceus</name>
    <dbReference type="NCBI Taxonomy" id="71717"/>
    <lineage>
        <taxon>Eukaryota</taxon>
        <taxon>Fungi</taxon>
        <taxon>Dikarya</taxon>
        <taxon>Basidiomycota</taxon>
        <taxon>Agaricomycotina</taxon>
        <taxon>Agaricomycetes</taxon>
        <taxon>Agaricomycetidae</taxon>
        <taxon>Agaricales</taxon>
        <taxon>Agaricineae</taxon>
        <taxon>Psathyrellaceae</taxon>
        <taxon>Coprinellus</taxon>
    </lineage>
</organism>
<evidence type="ECO:0000256" key="1">
    <source>
        <dbReference type="SAM" id="MobiDB-lite"/>
    </source>
</evidence>
<dbReference type="EMBL" id="QPFP01000013">
    <property type="protein sequence ID" value="TEB33040.1"/>
    <property type="molecule type" value="Genomic_DNA"/>
</dbReference>
<name>A0A4Y7TFU9_COPMI</name>
<reference evidence="2 3" key="1">
    <citation type="journal article" date="2019" name="Nat. Ecol. Evol.">
        <title>Megaphylogeny resolves global patterns of mushroom evolution.</title>
        <authorList>
            <person name="Varga T."/>
            <person name="Krizsan K."/>
            <person name="Foldi C."/>
            <person name="Dima B."/>
            <person name="Sanchez-Garcia M."/>
            <person name="Sanchez-Ramirez S."/>
            <person name="Szollosi G.J."/>
            <person name="Szarkandi J.G."/>
            <person name="Papp V."/>
            <person name="Albert L."/>
            <person name="Andreopoulos W."/>
            <person name="Angelini C."/>
            <person name="Antonin V."/>
            <person name="Barry K.W."/>
            <person name="Bougher N.L."/>
            <person name="Buchanan P."/>
            <person name="Buyck B."/>
            <person name="Bense V."/>
            <person name="Catcheside P."/>
            <person name="Chovatia M."/>
            <person name="Cooper J."/>
            <person name="Damon W."/>
            <person name="Desjardin D."/>
            <person name="Finy P."/>
            <person name="Geml J."/>
            <person name="Haridas S."/>
            <person name="Hughes K."/>
            <person name="Justo A."/>
            <person name="Karasinski D."/>
            <person name="Kautmanova I."/>
            <person name="Kiss B."/>
            <person name="Kocsube S."/>
            <person name="Kotiranta H."/>
            <person name="LaButti K.M."/>
            <person name="Lechner B.E."/>
            <person name="Liimatainen K."/>
            <person name="Lipzen A."/>
            <person name="Lukacs Z."/>
            <person name="Mihaltcheva S."/>
            <person name="Morgado L.N."/>
            <person name="Niskanen T."/>
            <person name="Noordeloos M.E."/>
            <person name="Ohm R.A."/>
            <person name="Ortiz-Santana B."/>
            <person name="Ovrebo C."/>
            <person name="Racz N."/>
            <person name="Riley R."/>
            <person name="Savchenko A."/>
            <person name="Shiryaev A."/>
            <person name="Soop K."/>
            <person name="Spirin V."/>
            <person name="Szebenyi C."/>
            <person name="Tomsovsky M."/>
            <person name="Tulloss R.E."/>
            <person name="Uehling J."/>
            <person name="Grigoriev I.V."/>
            <person name="Vagvolgyi C."/>
            <person name="Papp T."/>
            <person name="Martin F.M."/>
            <person name="Miettinen O."/>
            <person name="Hibbett D.S."/>
            <person name="Nagy L.G."/>
        </authorList>
    </citation>
    <scope>NUCLEOTIDE SEQUENCE [LARGE SCALE GENOMIC DNA]</scope>
    <source>
        <strain evidence="2 3">FP101781</strain>
    </source>
</reference>
<accession>A0A4Y7TFU9</accession>
<dbReference type="AlphaFoldDB" id="A0A4Y7TFU9"/>
<protein>
    <submittedName>
        <fullName evidence="2">Uncharacterized protein</fullName>
    </submittedName>
</protein>
<feature type="region of interest" description="Disordered" evidence="1">
    <location>
        <begin position="164"/>
        <end position="276"/>
    </location>
</feature>
<evidence type="ECO:0000313" key="2">
    <source>
        <dbReference type="EMBL" id="TEB33040.1"/>
    </source>
</evidence>
<proteinExistence type="predicted"/>
<keyword evidence="3" id="KW-1185">Reference proteome</keyword>
<dbReference type="OrthoDB" id="3061806at2759"/>
<evidence type="ECO:0000313" key="3">
    <source>
        <dbReference type="Proteomes" id="UP000298030"/>
    </source>
</evidence>
<feature type="compositionally biased region" description="Acidic residues" evidence="1">
    <location>
        <begin position="252"/>
        <end position="263"/>
    </location>
</feature>